<accession>A0ABY9DT30</accession>
<evidence type="ECO:0000256" key="1">
    <source>
        <dbReference type="SAM" id="MobiDB-lite"/>
    </source>
</evidence>
<feature type="region of interest" description="Disordered" evidence="1">
    <location>
        <begin position="270"/>
        <end position="290"/>
    </location>
</feature>
<sequence length="290" mass="32749">MINSKLNSNRLGDNGSGLPTYHKQPPLAIKKIPLRDVQNDNRSLLHSHTESEGGSIADAIKTSGTKRLTPDCPQSPPCHQFFSSNGANDHLVYARRRFESELGKRRILDLPNKNADNLHSTQFCQNMQQIPQQQTQMKDRNAYCAPAFAPIPLASLVTFAFGEPSVPLSMGKPSNELLDVESNYLKVTSEVPHSVHSKETDDQQRKERFLRLQKVLKQCDEFDQNDYIQMLRSFSPSELSRHAIELEKRAIQLTVEEGKEIQRMKELNILGKSVPKNNPSPITQQVPAKK</sequence>
<organism evidence="2 3">
    <name type="scientific">Vitis vinifera</name>
    <name type="common">Grape</name>
    <dbReference type="NCBI Taxonomy" id="29760"/>
    <lineage>
        <taxon>Eukaryota</taxon>
        <taxon>Viridiplantae</taxon>
        <taxon>Streptophyta</taxon>
        <taxon>Embryophyta</taxon>
        <taxon>Tracheophyta</taxon>
        <taxon>Spermatophyta</taxon>
        <taxon>Magnoliopsida</taxon>
        <taxon>eudicotyledons</taxon>
        <taxon>Gunneridae</taxon>
        <taxon>Pentapetalae</taxon>
        <taxon>rosids</taxon>
        <taxon>Vitales</taxon>
        <taxon>Vitaceae</taxon>
        <taxon>Viteae</taxon>
        <taxon>Vitis</taxon>
    </lineage>
</organism>
<dbReference type="Pfam" id="PF10044">
    <property type="entry name" value="LIN52"/>
    <property type="match status" value="1"/>
</dbReference>
<dbReference type="EMBL" id="CP126665">
    <property type="protein sequence ID" value="WKA10296.1"/>
    <property type="molecule type" value="Genomic_DNA"/>
</dbReference>
<protein>
    <submittedName>
        <fullName evidence="2">Uncharacterized protein</fullName>
    </submittedName>
</protein>
<proteinExistence type="predicted"/>
<gene>
    <name evidence="2" type="ORF">VitviT2T_027872</name>
</gene>
<evidence type="ECO:0000313" key="3">
    <source>
        <dbReference type="Proteomes" id="UP001227230"/>
    </source>
</evidence>
<keyword evidence="3" id="KW-1185">Reference proteome</keyword>
<dbReference type="PANTHER" id="PTHR34555">
    <property type="entry name" value="INTEGRAL MEMBRANE HEMOLYSIN-III-LIKE PROTEIN"/>
    <property type="match status" value="1"/>
</dbReference>
<feature type="compositionally biased region" description="Polar residues" evidence="1">
    <location>
        <begin position="1"/>
        <end position="11"/>
    </location>
</feature>
<dbReference type="InterPro" id="IPR018737">
    <property type="entry name" value="DREAM_LIN52"/>
</dbReference>
<feature type="region of interest" description="Disordered" evidence="1">
    <location>
        <begin position="1"/>
        <end position="27"/>
    </location>
</feature>
<dbReference type="Proteomes" id="UP001227230">
    <property type="component" value="Chromosome 18"/>
</dbReference>
<reference evidence="2 3" key="1">
    <citation type="journal article" date="2023" name="Hortic Res">
        <title>The complete reference genome for grapevine (Vitis vinifera L.) genetics and breeding.</title>
        <authorList>
            <person name="Shi X."/>
            <person name="Cao S."/>
            <person name="Wang X."/>
            <person name="Huang S."/>
            <person name="Wang Y."/>
            <person name="Liu Z."/>
            <person name="Liu W."/>
            <person name="Leng X."/>
            <person name="Peng Y."/>
            <person name="Wang N."/>
            <person name="Wang Y."/>
            <person name="Ma Z."/>
            <person name="Xu X."/>
            <person name="Zhang F."/>
            <person name="Xue H."/>
            <person name="Zhong H."/>
            <person name="Wang Y."/>
            <person name="Zhang K."/>
            <person name="Velt A."/>
            <person name="Avia K."/>
            <person name="Holtgrawe D."/>
            <person name="Grimplet J."/>
            <person name="Matus J.T."/>
            <person name="Ware D."/>
            <person name="Wu X."/>
            <person name="Wang H."/>
            <person name="Liu C."/>
            <person name="Fang Y."/>
            <person name="Rustenholz C."/>
            <person name="Cheng Z."/>
            <person name="Xiao H."/>
            <person name="Zhou Y."/>
        </authorList>
    </citation>
    <scope>NUCLEOTIDE SEQUENCE [LARGE SCALE GENOMIC DNA]</scope>
    <source>
        <strain evidence="3">cv. Pinot noir / PN40024</strain>
        <tissue evidence="2">Leaf</tissue>
    </source>
</reference>
<name>A0ABY9DT30_VITVI</name>
<dbReference type="PANTHER" id="PTHR34555:SF7">
    <property type="entry name" value="DUF3741 DOMAIN-CONTAINING PROTEIN"/>
    <property type="match status" value="1"/>
</dbReference>
<feature type="compositionally biased region" description="Polar residues" evidence="1">
    <location>
        <begin position="275"/>
        <end position="290"/>
    </location>
</feature>
<evidence type="ECO:0000313" key="2">
    <source>
        <dbReference type="EMBL" id="WKA10296.1"/>
    </source>
</evidence>